<keyword evidence="4" id="KW-1185">Reference proteome</keyword>
<accession>A0ABD3BG32</accession>
<gene>
    <name evidence="3" type="ORF">CASFOL_039634</name>
</gene>
<comment type="caution">
    <text evidence="3">The sequence shown here is derived from an EMBL/GenBank/DDBJ whole genome shotgun (WGS) entry which is preliminary data.</text>
</comment>
<proteinExistence type="predicted"/>
<evidence type="ECO:0000259" key="1">
    <source>
        <dbReference type="Pfam" id="PF13456"/>
    </source>
</evidence>
<dbReference type="Pfam" id="PF13966">
    <property type="entry name" value="zf-RVT"/>
    <property type="match status" value="1"/>
</dbReference>
<evidence type="ECO:0008006" key="5">
    <source>
        <dbReference type="Google" id="ProtNLM"/>
    </source>
</evidence>
<dbReference type="AlphaFoldDB" id="A0ABD3BG32"/>
<dbReference type="InterPro" id="IPR002156">
    <property type="entry name" value="RNaseH_domain"/>
</dbReference>
<name>A0ABD3BG32_9LAMI</name>
<evidence type="ECO:0000313" key="3">
    <source>
        <dbReference type="EMBL" id="KAL3616244.1"/>
    </source>
</evidence>
<dbReference type="EMBL" id="JAVIJP010000092">
    <property type="protein sequence ID" value="KAL3616244.1"/>
    <property type="molecule type" value="Genomic_DNA"/>
</dbReference>
<dbReference type="InterPro" id="IPR012337">
    <property type="entry name" value="RNaseH-like_sf"/>
</dbReference>
<dbReference type="InterPro" id="IPR026960">
    <property type="entry name" value="RVT-Znf"/>
</dbReference>
<protein>
    <recommendedName>
        <fullName evidence="5">Reverse transcriptase zinc-binding domain-containing protein</fullName>
    </recommendedName>
</protein>
<organism evidence="3 4">
    <name type="scientific">Castilleja foliolosa</name>
    <dbReference type="NCBI Taxonomy" id="1961234"/>
    <lineage>
        <taxon>Eukaryota</taxon>
        <taxon>Viridiplantae</taxon>
        <taxon>Streptophyta</taxon>
        <taxon>Embryophyta</taxon>
        <taxon>Tracheophyta</taxon>
        <taxon>Spermatophyta</taxon>
        <taxon>Magnoliopsida</taxon>
        <taxon>eudicotyledons</taxon>
        <taxon>Gunneridae</taxon>
        <taxon>Pentapetalae</taxon>
        <taxon>asterids</taxon>
        <taxon>lamiids</taxon>
        <taxon>Lamiales</taxon>
        <taxon>Orobanchaceae</taxon>
        <taxon>Pedicularideae</taxon>
        <taxon>Castillejinae</taxon>
        <taxon>Castilleja</taxon>
    </lineage>
</organism>
<dbReference type="SUPFAM" id="SSF53098">
    <property type="entry name" value="Ribonuclease H-like"/>
    <property type="match status" value="1"/>
</dbReference>
<evidence type="ECO:0000259" key="2">
    <source>
        <dbReference type="Pfam" id="PF13966"/>
    </source>
</evidence>
<reference evidence="4" key="1">
    <citation type="journal article" date="2024" name="IScience">
        <title>Strigolactones Initiate the Formation of Haustorium-like Structures in Castilleja.</title>
        <authorList>
            <person name="Buerger M."/>
            <person name="Peterson D."/>
            <person name="Chory J."/>
        </authorList>
    </citation>
    <scope>NUCLEOTIDE SEQUENCE [LARGE SCALE GENOMIC DNA]</scope>
</reference>
<dbReference type="CDD" id="cd06222">
    <property type="entry name" value="RNase_H_like"/>
    <property type="match status" value="1"/>
</dbReference>
<dbReference type="Gene3D" id="3.30.420.10">
    <property type="entry name" value="Ribonuclease H-like superfamily/Ribonuclease H"/>
    <property type="match status" value="1"/>
</dbReference>
<dbReference type="PANTHER" id="PTHR33116:SF78">
    <property type="entry name" value="OS12G0587133 PROTEIN"/>
    <property type="match status" value="1"/>
</dbReference>
<sequence>MFVCTSRTILVKAIAHAIPSYAMSSSLFTVKSCNQIDAIIRKFWWGTNANGNALMLKCWDSICSPKCIGGMGFRRMRDLNLALFSKFVWQVSSGNNKLWINIIKNKYLRGKNYFSDNLSHNNASWFWTDLSFCRSHVKNGAIFCINRGSDVMIWNEPWIPTIPGFIPVGNACYNPNRPQFVKDLMFDRNCDWNLDILNSHFPQETVKEILSIHISPEDRPKKLLWSPSKSEIFSTRSFYLHSQSSRFNVPAVNPCFKWKTLWNAKFHNRYKLLLWKLIHNILPCKARLNLLFATADTSCYFCNHHTESVDHLFLKCPFIQQIWFCSFWQFNASIFSHLSFIDWINILFDNNKLLFPNLSVKAEFTLFTVIMYDTIWFARNKLAHGSLAPSIQELVVTISREARSHWLSMAQTNRGLDLPAKPWKPPDPNWTKVNVDATFKDGIAHSGVVFRNCNGSIFHIASHKHLCQDPVSAESLAILDACKELESANISYAIIESDCINAISFITTGSANCFWSACPIIDKIRCFKIAWPSFVFAYISRKANGAAHAFAHWAANCNFDGVLPLNLILISVLCDSGYPLVVDF</sequence>
<dbReference type="Proteomes" id="UP001632038">
    <property type="component" value="Unassembled WGS sequence"/>
</dbReference>
<evidence type="ECO:0000313" key="4">
    <source>
        <dbReference type="Proteomes" id="UP001632038"/>
    </source>
</evidence>
<feature type="domain" description="Reverse transcriptase zinc-binding" evidence="2">
    <location>
        <begin position="233"/>
        <end position="323"/>
    </location>
</feature>
<dbReference type="Pfam" id="PF13456">
    <property type="entry name" value="RVT_3"/>
    <property type="match status" value="1"/>
</dbReference>
<feature type="domain" description="RNase H type-1" evidence="1">
    <location>
        <begin position="434"/>
        <end position="554"/>
    </location>
</feature>
<dbReference type="PANTHER" id="PTHR33116">
    <property type="entry name" value="REVERSE TRANSCRIPTASE ZINC-BINDING DOMAIN-CONTAINING PROTEIN-RELATED-RELATED"/>
    <property type="match status" value="1"/>
</dbReference>
<dbReference type="InterPro" id="IPR044730">
    <property type="entry name" value="RNase_H-like_dom_plant"/>
</dbReference>
<dbReference type="InterPro" id="IPR036397">
    <property type="entry name" value="RNaseH_sf"/>
</dbReference>